<dbReference type="PROSITE" id="PS50280">
    <property type="entry name" value="SET"/>
    <property type="match status" value="1"/>
</dbReference>
<organism evidence="4 5">
    <name type="scientific">Cylindrotheca closterium</name>
    <dbReference type="NCBI Taxonomy" id="2856"/>
    <lineage>
        <taxon>Eukaryota</taxon>
        <taxon>Sar</taxon>
        <taxon>Stramenopiles</taxon>
        <taxon>Ochrophyta</taxon>
        <taxon>Bacillariophyta</taxon>
        <taxon>Bacillariophyceae</taxon>
        <taxon>Bacillariophycidae</taxon>
        <taxon>Bacillariales</taxon>
        <taxon>Bacillariaceae</taxon>
        <taxon>Cylindrotheca</taxon>
    </lineage>
</organism>
<feature type="domain" description="SET" evidence="3">
    <location>
        <begin position="81"/>
        <end position="293"/>
    </location>
</feature>
<proteinExistence type="predicted"/>
<evidence type="ECO:0000259" key="3">
    <source>
        <dbReference type="PROSITE" id="PS50280"/>
    </source>
</evidence>
<keyword evidence="5" id="KW-1185">Reference proteome</keyword>
<dbReference type="CDD" id="cd10527">
    <property type="entry name" value="SET_LSMT"/>
    <property type="match status" value="1"/>
</dbReference>
<dbReference type="GO" id="GO:0016279">
    <property type="term" value="F:protein-lysine N-methyltransferase activity"/>
    <property type="evidence" value="ECO:0007669"/>
    <property type="project" value="TreeGrafter"/>
</dbReference>
<dbReference type="AlphaFoldDB" id="A0AAD2FX17"/>
<feature type="region of interest" description="Disordered" evidence="1">
    <location>
        <begin position="417"/>
        <end position="463"/>
    </location>
</feature>
<sequence length="463" mass="53538">MMTAMSLAHRALVSFYLAILLPHAIGAVKGGQNTGEKRRTRRKTQNLNLHIDDHVINYAKQDEAVRNMVKWSIEQGGYIHPNVEIRRWDPSDPSSYFGAFVNGPVKEDELLIKIPGSIKIQLDDSYRSGTDLTYADVVCELAWTLKREYELGEDSNYAPYIEYIETQSKHQIPAMWTDVGKHLITKVQGDLSMMDFDTESISGIHMHDWIDDYFGGEFCLIDTESGEEMEEWYVAMATQRGYDYCLIPVYDMLNHHNGIVNSITRPSIYDKDGFGVYALQDLNAGEELLYSYHNCPDCKACPTCETSLDYWGTPEMIRDFGFVEPYPQRFYYKDRGPVYLKIDETPRGFAISNEGGEWPEIEWIESEIVRLERLYEQDIHPLRNVLPLHELETIVHYHESLLQLFMAYYEAHLAENHELDSEDNESESEDEESSDDEDDVLQKFVNAEKEEEAEDADEFSTEL</sequence>
<dbReference type="Pfam" id="PF00856">
    <property type="entry name" value="SET"/>
    <property type="match status" value="1"/>
</dbReference>
<dbReference type="InterPro" id="IPR050600">
    <property type="entry name" value="SETD3_SETD6_MTase"/>
</dbReference>
<evidence type="ECO:0000313" key="4">
    <source>
        <dbReference type="EMBL" id="CAJ1955509.1"/>
    </source>
</evidence>
<feature type="compositionally biased region" description="Acidic residues" evidence="1">
    <location>
        <begin position="420"/>
        <end position="439"/>
    </location>
</feature>
<dbReference type="Gene3D" id="3.90.1410.10">
    <property type="entry name" value="set domain protein methyltransferase, domain 1"/>
    <property type="match status" value="1"/>
</dbReference>
<dbReference type="Proteomes" id="UP001295423">
    <property type="component" value="Unassembled WGS sequence"/>
</dbReference>
<dbReference type="InterPro" id="IPR001214">
    <property type="entry name" value="SET_dom"/>
</dbReference>
<feature type="signal peptide" evidence="2">
    <location>
        <begin position="1"/>
        <end position="26"/>
    </location>
</feature>
<name>A0AAD2FX17_9STRA</name>
<protein>
    <recommendedName>
        <fullName evidence="3">SET domain-containing protein</fullName>
    </recommendedName>
</protein>
<dbReference type="EMBL" id="CAKOGP040001892">
    <property type="protein sequence ID" value="CAJ1955509.1"/>
    <property type="molecule type" value="Genomic_DNA"/>
</dbReference>
<evidence type="ECO:0000256" key="2">
    <source>
        <dbReference type="SAM" id="SignalP"/>
    </source>
</evidence>
<reference evidence="4" key="1">
    <citation type="submission" date="2023-08" db="EMBL/GenBank/DDBJ databases">
        <authorList>
            <person name="Audoor S."/>
            <person name="Bilcke G."/>
        </authorList>
    </citation>
    <scope>NUCLEOTIDE SEQUENCE</scope>
</reference>
<dbReference type="PANTHER" id="PTHR13271">
    <property type="entry name" value="UNCHARACTERIZED PUTATIVE METHYLTRANSFERASE"/>
    <property type="match status" value="1"/>
</dbReference>
<accession>A0AAD2FX17</accession>
<comment type="caution">
    <text evidence="4">The sequence shown here is derived from an EMBL/GenBank/DDBJ whole genome shotgun (WGS) entry which is preliminary data.</text>
</comment>
<gene>
    <name evidence="4" type="ORF">CYCCA115_LOCUS15783</name>
</gene>
<evidence type="ECO:0000256" key="1">
    <source>
        <dbReference type="SAM" id="MobiDB-lite"/>
    </source>
</evidence>
<feature type="chain" id="PRO_5042042413" description="SET domain-containing protein" evidence="2">
    <location>
        <begin position="27"/>
        <end position="463"/>
    </location>
</feature>
<feature type="compositionally biased region" description="Acidic residues" evidence="1">
    <location>
        <begin position="449"/>
        <end position="463"/>
    </location>
</feature>
<keyword evidence="2" id="KW-0732">Signal</keyword>
<dbReference type="InterPro" id="IPR046341">
    <property type="entry name" value="SET_dom_sf"/>
</dbReference>
<dbReference type="SUPFAM" id="SSF82199">
    <property type="entry name" value="SET domain"/>
    <property type="match status" value="1"/>
</dbReference>
<evidence type="ECO:0000313" key="5">
    <source>
        <dbReference type="Proteomes" id="UP001295423"/>
    </source>
</evidence>